<protein>
    <recommendedName>
        <fullName evidence="2">Mab-21-like nucleotidyltransferase domain-containing protein</fullName>
    </recommendedName>
</protein>
<dbReference type="AlphaFoldDB" id="A0A812CAH4"/>
<evidence type="ECO:0000313" key="4">
    <source>
        <dbReference type="Proteomes" id="UP000597762"/>
    </source>
</evidence>
<keyword evidence="4" id="KW-1185">Reference proteome</keyword>
<feature type="domain" description="Mab-21-like nucleotidyltransferase" evidence="2">
    <location>
        <begin position="24"/>
        <end position="199"/>
    </location>
</feature>
<dbReference type="Gene3D" id="1.10.1410.40">
    <property type="match status" value="1"/>
</dbReference>
<dbReference type="Proteomes" id="UP000597762">
    <property type="component" value="Unassembled WGS sequence"/>
</dbReference>
<dbReference type="EMBL" id="CAHIKZ030001550">
    <property type="protein sequence ID" value="CAE1267723.1"/>
    <property type="molecule type" value="Genomic_DNA"/>
</dbReference>
<dbReference type="InterPro" id="IPR046903">
    <property type="entry name" value="Mab-21-like_nuc_Trfase"/>
</dbReference>
<dbReference type="Pfam" id="PF03281">
    <property type="entry name" value="Mab-21"/>
    <property type="match status" value="1"/>
</dbReference>
<dbReference type="PANTHER" id="PTHR10656">
    <property type="entry name" value="CELL FATE DETERMINING PROTEIN MAB21-RELATED"/>
    <property type="match status" value="1"/>
</dbReference>
<accession>A0A812CAH4</accession>
<dbReference type="Gene3D" id="3.30.460.90">
    <property type="match status" value="1"/>
</dbReference>
<comment type="caution">
    <text evidence="3">The sequence shown here is derived from an EMBL/GenBank/DDBJ whole genome shotgun (WGS) entry which is preliminary data.</text>
</comment>
<evidence type="ECO:0000313" key="3">
    <source>
        <dbReference type="EMBL" id="CAE1267723.1"/>
    </source>
</evidence>
<dbReference type="PANTHER" id="PTHR10656:SF42">
    <property type="entry name" value="CYCLIC GMP-AMP SYNTHASE-LIKE PROTEIN-RELATED"/>
    <property type="match status" value="1"/>
</dbReference>
<organism evidence="3 4">
    <name type="scientific">Acanthosepion pharaonis</name>
    <name type="common">Pharaoh cuttlefish</name>
    <name type="synonym">Sepia pharaonis</name>
    <dbReference type="NCBI Taxonomy" id="158019"/>
    <lineage>
        <taxon>Eukaryota</taxon>
        <taxon>Metazoa</taxon>
        <taxon>Spiralia</taxon>
        <taxon>Lophotrochozoa</taxon>
        <taxon>Mollusca</taxon>
        <taxon>Cephalopoda</taxon>
        <taxon>Coleoidea</taxon>
        <taxon>Decapodiformes</taxon>
        <taxon>Sepiida</taxon>
        <taxon>Sepiina</taxon>
        <taxon>Sepiidae</taxon>
        <taxon>Acanthosepion</taxon>
    </lineage>
</organism>
<reference evidence="3" key="1">
    <citation type="submission" date="2021-01" db="EMBL/GenBank/DDBJ databases">
        <authorList>
            <person name="Li R."/>
            <person name="Bekaert M."/>
        </authorList>
    </citation>
    <scope>NUCLEOTIDE SEQUENCE</scope>
    <source>
        <strain evidence="3">Farmed</strain>
    </source>
</reference>
<gene>
    <name evidence="3" type="ORF">SPHA_35717</name>
</gene>
<name>A0A812CAH4_ACAPH</name>
<comment type="similarity">
    <text evidence="1">Belongs to the mab-21 family.</text>
</comment>
<evidence type="ECO:0000259" key="2">
    <source>
        <dbReference type="Pfam" id="PF03281"/>
    </source>
</evidence>
<proteinExistence type="inferred from homology"/>
<evidence type="ECO:0000256" key="1">
    <source>
        <dbReference type="ARBA" id="ARBA00008307"/>
    </source>
</evidence>
<sequence>MQNVLRELNTCRPLKWIKLNSGSYYSYVKVSKPDEFDYLLCSTLVQCRIEQLSSSPNYCRVFVTNRKMLPLDFRELLGPDDELFPSKFKEYVFKVFDLCLKEMSNRRLVKISTGSTCPAYTVEYKYGKQNKYIYDIDWIPCLEVQDCPDSYMEWKTKKLTDEEKSDCKILVVPKNLAANDENFELWRLSYSTFEKKIIRDKCKPDDRRVIRVLKNILTCENDHKIKRSSIFLHFIYQPFAEY</sequence>